<dbReference type="Gene3D" id="3.40.30.10">
    <property type="entry name" value="Glutaredoxin"/>
    <property type="match status" value="1"/>
</dbReference>
<name>X0Y4R6_9ZZZZ</name>
<feature type="non-terminal residue" evidence="2">
    <location>
        <position position="1"/>
    </location>
</feature>
<dbReference type="CDD" id="cd02955">
    <property type="entry name" value="SSP411"/>
    <property type="match status" value="1"/>
</dbReference>
<dbReference type="EMBL" id="BARS01056552">
    <property type="protein sequence ID" value="GAG43673.1"/>
    <property type="molecule type" value="Genomic_DNA"/>
</dbReference>
<dbReference type="InterPro" id="IPR024705">
    <property type="entry name" value="Ssp411"/>
</dbReference>
<proteinExistence type="predicted"/>
<dbReference type="InterPro" id="IPR004879">
    <property type="entry name" value="Ssp411-like_TRX"/>
</dbReference>
<evidence type="ECO:0000313" key="2">
    <source>
        <dbReference type="EMBL" id="GAG43673.1"/>
    </source>
</evidence>
<reference evidence="2" key="1">
    <citation type="journal article" date="2014" name="Front. Microbiol.">
        <title>High frequency of phylogenetically diverse reductive dehalogenase-homologous genes in deep subseafloor sedimentary metagenomes.</title>
        <authorList>
            <person name="Kawai M."/>
            <person name="Futagami T."/>
            <person name="Toyoda A."/>
            <person name="Takaki Y."/>
            <person name="Nishi S."/>
            <person name="Hori S."/>
            <person name="Arai W."/>
            <person name="Tsubouchi T."/>
            <person name="Morono Y."/>
            <person name="Uchiyama I."/>
            <person name="Ito T."/>
            <person name="Fujiyama A."/>
            <person name="Inagaki F."/>
            <person name="Takami H."/>
        </authorList>
    </citation>
    <scope>NUCLEOTIDE SEQUENCE</scope>
    <source>
        <strain evidence="2">Expedition CK06-06</strain>
    </source>
</reference>
<feature type="non-terminal residue" evidence="2">
    <location>
        <position position="173"/>
    </location>
</feature>
<dbReference type="PANTHER" id="PTHR42899:SF1">
    <property type="entry name" value="SPERMATOGENESIS-ASSOCIATED PROTEIN 20"/>
    <property type="match status" value="1"/>
</dbReference>
<organism evidence="2">
    <name type="scientific">marine sediment metagenome</name>
    <dbReference type="NCBI Taxonomy" id="412755"/>
    <lineage>
        <taxon>unclassified sequences</taxon>
        <taxon>metagenomes</taxon>
        <taxon>ecological metagenomes</taxon>
    </lineage>
</organism>
<sequence>SPHYFLGVLILSKETTNKNEPKTNRLINEKSPYLLQHATNPVDWYPWCDEAFEKAKKEDKPIFLSIGYSTCHWCHVMAHESFEDPEVAKLMNETFVNIKVDREERPEIDNVYMTVSQMITGSGGWPLTIIMDAEKKPFTAGTYFPKESRFGRIGMLELIPKIKDYWDNNREEL</sequence>
<dbReference type="SUPFAM" id="SSF52833">
    <property type="entry name" value="Thioredoxin-like"/>
    <property type="match status" value="1"/>
</dbReference>
<dbReference type="InterPro" id="IPR036249">
    <property type="entry name" value="Thioredoxin-like_sf"/>
</dbReference>
<dbReference type="PANTHER" id="PTHR42899">
    <property type="entry name" value="SPERMATOGENESIS-ASSOCIATED PROTEIN 20"/>
    <property type="match status" value="1"/>
</dbReference>
<feature type="domain" description="Spermatogenesis-associated protein 20-like TRX" evidence="1">
    <location>
        <begin position="23"/>
        <end position="173"/>
    </location>
</feature>
<comment type="caution">
    <text evidence="2">The sequence shown here is derived from an EMBL/GenBank/DDBJ whole genome shotgun (WGS) entry which is preliminary data.</text>
</comment>
<gene>
    <name evidence="2" type="ORF">S01H1_83239</name>
</gene>
<evidence type="ECO:0000259" key="1">
    <source>
        <dbReference type="Pfam" id="PF03190"/>
    </source>
</evidence>
<accession>X0Y4R6</accession>
<protein>
    <recommendedName>
        <fullName evidence="1">Spermatogenesis-associated protein 20-like TRX domain-containing protein</fullName>
    </recommendedName>
</protein>
<dbReference type="Pfam" id="PF03190">
    <property type="entry name" value="Thioredox_DsbH"/>
    <property type="match status" value="1"/>
</dbReference>
<dbReference type="AlphaFoldDB" id="X0Y4R6"/>